<dbReference type="InterPro" id="IPR015943">
    <property type="entry name" value="WD40/YVTN_repeat-like_dom_sf"/>
</dbReference>
<proteinExistence type="predicted"/>
<keyword evidence="2" id="KW-1185">Reference proteome</keyword>
<evidence type="ECO:0000313" key="1">
    <source>
        <dbReference type="EMBL" id="RKP55865.1"/>
    </source>
</evidence>
<comment type="caution">
    <text evidence="1">The sequence shown here is derived from an EMBL/GenBank/DDBJ whole genome shotgun (WGS) entry which is preliminary data.</text>
</comment>
<evidence type="ECO:0000313" key="2">
    <source>
        <dbReference type="Proteomes" id="UP000270342"/>
    </source>
</evidence>
<dbReference type="RefSeq" id="WP_121086584.1">
    <property type="nucleotide sequence ID" value="NZ_RBZU01000004.1"/>
</dbReference>
<protein>
    <submittedName>
        <fullName evidence="1">Uncharacterized protein</fullName>
    </submittedName>
</protein>
<dbReference type="SUPFAM" id="SSF63825">
    <property type="entry name" value="YWTD domain"/>
    <property type="match status" value="1"/>
</dbReference>
<gene>
    <name evidence="1" type="ORF">D7S86_11695</name>
</gene>
<reference evidence="1 2" key="1">
    <citation type="submission" date="2018-10" db="EMBL/GenBank/DDBJ databases">
        <title>Robbsia sp. DHC34, isolated from soil.</title>
        <authorList>
            <person name="Gao Z.-H."/>
            <person name="Qiu L.-H."/>
        </authorList>
    </citation>
    <scope>NUCLEOTIDE SEQUENCE [LARGE SCALE GENOMIC DNA]</scope>
    <source>
        <strain evidence="1 2">DHC34</strain>
    </source>
</reference>
<dbReference type="EMBL" id="RBZU01000004">
    <property type="protein sequence ID" value="RKP55865.1"/>
    <property type="molecule type" value="Genomic_DNA"/>
</dbReference>
<dbReference type="AlphaFoldDB" id="A0A494XZB7"/>
<name>A0A494XZB7_9BURK</name>
<sequence length="469" mass="46220">MRISDIASGLISMCVVFGVAGCGGSSSDQGATTVVAASGVGATGSGSTSGSAGTGGTAVTVASAHAASAQETVAHAAAPIDAVSSTGGADTVVAIVSPSGTIEADLHATAHVSVTFATNDGSTATELNLITKAASLPAGWSYASSTMPCARVNTGTTCSLMLDYAPTVAAPAGQFTLAYSYTNDAAQVELGYATIAYLPISHNAYVINNQHSTMSRCAVASSGDITSCSSVAAPLLSQAEQITLHGSNVYIADTSVVWICGLAPTGLTNCASFSGGLTGPEGIAFSGSNAYVVNSTGSISKCAVGTSGTLSACSTTTLAGTDNPHAIAVYGSTLLVANVGNNAITECTLDASGNPTNCTTADTSGLTNEPVGLTVLGSTLYVTNSQVVTAVLQCTFGSNGLLSGCADSGARGFTSGFGVTFIGNDAYVPTPYDNAIYRCSVASNGTLSHCANASSAISTFAYPIGILLF</sequence>
<accession>A0A494XZB7</accession>
<organism evidence="1 2">
    <name type="scientific">Pararobbsia silviterrae</name>
    <dbReference type="NCBI Taxonomy" id="1792498"/>
    <lineage>
        <taxon>Bacteria</taxon>
        <taxon>Pseudomonadati</taxon>
        <taxon>Pseudomonadota</taxon>
        <taxon>Betaproteobacteria</taxon>
        <taxon>Burkholderiales</taxon>
        <taxon>Burkholderiaceae</taxon>
        <taxon>Pararobbsia</taxon>
    </lineage>
</organism>
<dbReference type="OrthoDB" id="9774579at2"/>
<dbReference type="Gene3D" id="2.130.10.10">
    <property type="entry name" value="YVTN repeat-like/Quinoprotein amine dehydrogenase"/>
    <property type="match status" value="1"/>
</dbReference>
<dbReference type="PROSITE" id="PS51257">
    <property type="entry name" value="PROKAR_LIPOPROTEIN"/>
    <property type="match status" value="1"/>
</dbReference>
<dbReference type="Proteomes" id="UP000270342">
    <property type="component" value="Unassembled WGS sequence"/>
</dbReference>